<sequence>MTVADAVVGKLRNFHSISDLQLVSTPRAEIARRGNNLDHDNNGFVLVGFLGMATADALVNLRADERDPVVRLFKYFDDGLRLKKLDERITLGAGANLGLDPTP</sequence>
<protein>
    <submittedName>
        <fullName evidence="1">Uncharacterized protein</fullName>
    </submittedName>
</protein>
<organism evidence="1 2">
    <name type="scientific">Seiridium unicorne</name>
    <dbReference type="NCBI Taxonomy" id="138068"/>
    <lineage>
        <taxon>Eukaryota</taxon>
        <taxon>Fungi</taxon>
        <taxon>Dikarya</taxon>
        <taxon>Ascomycota</taxon>
        <taxon>Pezizomycotina</taxon>
        <taxon>Sordariomycetes</taxon>
        <taxon>Xylariomycetidae</taxon>
        <taxon>Amphisphaeriales</taxon>
        <taxon>Sporocadaceae</taxon>
        <taxon>Seiridium</taxon>
    </lineage>
</organism>
<comment type="caution">
    <text evidence="1">The sequence shown here is derived from an EMBL/GenBank/DDBJ whole genome shotgun (WGS) entry which is preliminary data.</text>
</comment>
<gene>
    <name evidence="1" type="ORF">SUNI508_06679</name>
</gene>
<keyword evidence="2" id="KW-1185">Reference proteome</keyword>
<accession>A0ABR2UZZ9</accession>
<reference evidence="1 2" key="1">
    <citation type="journal article" date="2024" name="J. Plant Pathol.">
        <title>Sequence and assembly of the genome of Seiridium unicorne, isolate CBS 538.82, causal agent of cypress canker disease.</title>
        <authorList>
            <person name="Scali E."/>
            <person name="Rocca G.D."/>
            <person name="Danti R."/>
            <person name="Garbelotto M."/>
            <person name="Barberini S."/>
            <person name="Baroncelli R."/>
            <person name="Emiliani G."/>
        </authorList>
    </citation>
    <scope>NUCLEOTIDE SEQUENCE [LARGE SCALE GENOMIC DNA]</scope>
    <source>
        <strain evidence="1 2">BM-138-508</strain>
    </source>
</reference>
<dbReference type="EMBL" id="JARVKF010000257">
    <property type="protein sequence ID" value="KAK9420151.1"/>
    <property type="molecule type" value="Genomic_DNA"/>
</dbReference>
<name>A0ABR2UZZ9_9PEZI</name>
<evidence type="ECO:0000313" key="2">
    <source>
        <dbReference type="Proteomes" id="UP001408356"/>
    </source>
</evidence>
<evidence type="ECO:0000313" key="1">
    <source>
        <dbReference type="EMBL" id="KAK9420151.1"/>
    </source>
</evidence>
<dbReference type="Proteomes" id="UP001408356">
    <property type="component" value="Unassembled WGS sequence"/>
</dbReference>
<proteinExistence type="predicted"/>